<organism evidence="5 6">
    <name type="scientific">Candidatus Wolfebacteria bacterium CG1_02_39_135</name>
    <dbReference type="NCBI Taxonomy" id="1805425"/>
    <lineage>
        <taxon>Bacteria</taxon>
        <taxon>Candidatus Wolfeibacteriota</taxon>
    </lineage>
</organism>
<keyword evidence="2" id="KW-0808">Transferase</keyword>
<dbReference type="Proteomes" id="UP000182693">
    <property type="component" value="Unassembled WGS sequence"/>
</dbReference>
<protein>
    <recommendedName>
        <fullName evidence="7">Methyltransferase domain-containing protein</fullName>
    </recommendedName>
</protein>
<dbReference type="GO" id="GO:0032259">
    <property type="term" value="P:methylation"/>
    <property type="evidence" value="ECO:0007669"/>
    <property type="project" value="UniProtKB-KW"/>
</dbReference>
<dbReference type="InterPro" id="IPR029063">
    <property type="entry name" value="SAM-dependent_MTases_sf"/>
</dbReference>
<dbReference type="Gene3D" id="3.40.50.150">
    <property type="entry name" value="Vaccinia Virus protein VP39"/>
    <property type="match status" value="1"/>
</dbReference>
<evidence type="ECO:0000256" key="4">
    <source>
        <dbReference type="SAM" id="Phobius"/>
    </source>
</evidence>
<evidence type="ECO:0000256" key="2">
    <source>
        <dbReference type="ARBA" id="ARBA00022679"/>
    </source>
</evidence>
<dbReference type="AlphaFoldDB" id="A0A1J4Y2X9"/>
<comment type="caution">
    <text evidence="5">The sequence shown here is derived from an EMBL/GenBank/DDBJ whole genome shotgun (WGS) entry which is preliminary data.</text>
</comment>
<dbReference type="InterPro" id="IPR026170">
    <property type="entry name" value="FAM173A/B"/>
</dbReference>
<evidence type="ECO:0000313" key="5">
    <source>
        <dbReference type="EMBL" id="OIO64911.1"/>
    </source>
</evidence>
<dbReference type="GO" id="GO:0016279">
    <property type="term" value="F:protein-lysine N-methyltransferase activity"/>
    <property type="evidence" value="ECO:0007669"/>
    <property type="project" value="InterPro"/>
</dbReference>
<dbReference type="PANTHER" id="PTHR13610">
    <property type="entry name" value="METHYLTRANSFERASE DOMAIN-CONTAINING PROTEIN"/>
    <property type="match status" value="1"/>
</dbReference>
<dbReference type="CDD" id="cd02440">
    <property type="entry name" value="AdoMet_MTases"/>
    <property type="match status" value="1"/>
</dbReference>
<keyword evidence="1" id="KW-0489">Methyltransferase</keyword>
<keyword evidence="4" id="KW-0472">Membrane</keyword>
<dbReference type="EMBL" id="MNWX01000034">
    <property type="protein sequence ID" value="OIO64911.1"/>
    <property type="molecule type" value="Genomic_DNA"/>
</dbReference>
<evidence type="ECO:0000313" key="6">
    <source>
        <dbReference type="Proteomes" id="UP000182693"/>
    </source>
</evidence>
<evidence type="ECO:0008006" key="7">
    <source>
        <dbReference type="Google" id="ProtNLM"/>
    </source>
</evidence>
<evidence type="ECO:0000256" key="1">
    <source>
        <dbReference type="ARBA" id="ARBA00022603"/>
    </source>
</evidence>
<keyword evidence="3" id="KW-0949">S-adenosyl-L-methionine</keyword>
<gene>
    <name evidence="5" type="ORF">AUJ30_01870</name>
</gene>
<dbReference type="SUPFAM" id="SSF53335">
    <property type="entry name" value="S-adenosyl-L-methionine-dependent methyltransferases"/>
    <property type="match status" value="1"/>
</dbReference>
<reference evidence="5 6" key="1">
    <citation type="journal article" date="2016" name="Environ. Microbiol.">
        <title>Genomic resolution of a cold subsurface aquifer community provides metabolic insights for novel microbes adapted to high CO concentrations.</title>
        <authorList>
            <person name="Probst A.J."/>
            <person name="Castelle C.J."/>
            <person name="Singh A."/>
            <person name="Brown C.T."/>
            <person name="Anantharaman K."/>
            <person name="Sharon I."/>
            <person name="Hug L.A."/>
            <person name="Burstein D."/>
            <person name="Emerson J.B."/>
            <person name="Thomas B.C."/>
            <person name="Banfield J.F."/>
        </authorList>
    </citation>
    <scope>NUCLEOTIDE SEQUENCE [LARGE SCALE GENOMIC DNA]</scope>
    <source>
        <strain evidence="5">CG1_02_39_135</strain>
    </source>
</reference>
<keyword evidence="4" id="KW-0812">Transmembrane</keyword>
<proteinExistence type="predicted"/>
<name>A0A1J4Y2X9_9BACT</name>
<accession>A0A1J4Y2X9</accession>
<sequence length="200" mass="23258">MNPLIYIFVILLLLFLNVSMVLLFVLAFDSIWRGHDLATSQRAIKALIKIISRHKPDAKNFYDLGCGRGTLVLAVKRRLPCLRVYGIDNNEIRIFFARLKSIFLGQKINPVRNVISNGVNFKKQDIFETNLENADIVYTYLRYDLMPLLEKKLQDELKQSAIVITNTSNFPNWKPIEKIITYPKVSKMPDFETLFVYIKK</sequence>
<feature type="transmembrane region" description="Helical" evidence="4">
    <location>
        <begin position="6"/>
        <end position="28"/>
    </location>
</feature>
<dbReference type="STRING" id="1805425.AUJ30_01870"/>
<dbReference type="PANTHER" id="PTHR13610:SF9">
    <property type="entry name" value="FI06469P"/>
    <property type="match status" value="1"/>
</dbReference>
<keyword evidence="4" id="KW-1133">Transmembrane helix</keyword>
<evidence type="ECO:0000256" key="3">
    <source>
        <dbReference type="ARBA" id="ARBA00022691"/>
    </source>
</evidence>